<feature type="domain" description="MADS-box" evidence="6">
    <location>
        <begin position="6"/>
        <end position="66"/>
    </location>
</feature>
<evidence type="ECO:0000256" key="4">
    <source>
        <dbReference type="ARBA" id="ARBA00023163"/>
    </source>
</evidence>
<dbReference type="Proteomes" id="UP001642260">
    <property type="component" value="Unassembled WGS sequence"/>
</dbReference>
<dbReference type="Gene3D" id="6.10.140.920">
    <property type="match status" value="1"/>
</dbReference>
<dbReference type="InterPro" id="IPR036879">
    <property type="entry name" value="TF_MADSbox_sf"/>
</dbReference>
<dbReference type="FunFam" id="3.40.1810.10:FF:000006">
    <property type="entry name" value="Agamous-like MADS-box protein AGL62"/>
    <property type="match status" value="1"/>
</dbReference>
<dbReference type="PRINTS" id="PR00404">
    <property type="entry name" value="MADSDOMAIN"/>
</dbReference>
<dbReference type="InterPro" id="IPR002100">
    <property type="entry name" value="TF_MADSbox"/>
</dbReference>
<dbReference type="InterPro" id="IPR033896">
    <property type="entry name" value="MEF2-like_N"/>
</dbReference>
<reference evidence="7 8" key="1">
    <citation type="submission" date="2022-03" db="EMBL/GenBank/DDBJ databases">
        <authorList>
            <person name="Macdonald S."/>
            <person name="Ahmed S."/>
            <person name="Newling K."/>
        </authorList>
    </citation>
    <scope>NUCLEOTIDE SEQUENCE [LARGE SCALE GENOMIC DNA]</scope>
</reference>
<dbReference type="SMART" id="SM00432">
    <property type="entry name" value="MADS"/>
    <property type="match status" value="1"/>
</dbReference>
<dbReference type="PANTHER" id="PTHR11945">
    <property type="entry name" value="MADS BOX PROTEIN"/>
    <property type="match status" value="1"/>
</dbReference>
<comment type="subcellular location">
    <subcellularLocation>
        <location evidence="1">Nucleus</location>
    </subcellularLocation>
</comment>
<evidence type="ECO:0000256" key="3">
    <source>
        <dbReference type="ARBA" id="ARBA00023125"/>
    </source>
</evidence>
<gene>
    <name evidence="7" type="ORF">ERUC_LOCUS11478</name>
</gene>
<keyword evidence="2" id="KW-0805">Transcription regulation</keyword>
<dbReference type="EMBL" id="CAKOAT010109599">
    <property type="protein sequence ID" value="CAH8328894.1"/>
    <property type="molecule type" value="Genomic_DNA"/>
</dbReference>
<dbReference type="GO" id="GO:0005634">
    <property type="term" value="C:nucleus"/>
    <property type="evidence" value="ECO:0007669"/>
    <property type="project" value="UniProtKB-SubCell"/>
</dbReference>
<dbReference type="GO" id="GO:0003677">
    <property type="term" value="F:DNA binding"/>
    <property type="evidence" value="ECO:0007669"/>
    <property type="project" value="UniProtKB-KW"/>
</dbReference>
<dbReference type="Pfam" id="PF00319">
    <property type="entry name" value="SRF-TF"/>
    <property type="match status" value="1"/>
</dbReference>
<keyword evidence="8" id="KW-1185">Reference proteome</keyword>
<evidence type="ECO:0000313" key="8">
    <source>
        <dbReference type="Proteomes" id="UP001642260"/>
    </source>
</evidence>
<name>A0ABC8JI00_ERUVS</name>
<sequence length="281" mass="32528">MVRKSKGRQKIEMTKMKNENNLQVTFSKRRSGLFKKSSELCTLCGAEIVIIVFSPGKKVYSFGHPNVNHVIDRFLNINPPHPHQHNDMQLNEAHRNAVVRDHNNHLTQVTEEFEVEKKKNDDLKKKKKDSKMPRNWWEEPIEKFNLSQLTEFKSGLEKLRKMVTAEASKYLQAIVPHHNLYVGSSSNATFGISDDDGNINTDLDMYNHQRMLGMNTFACNHHNIVPHYSTTLFGNNGNNNITEGFAPEYNQNRNEPCFKQEHISESDHHQDCPPHFGHGYY</sequence>
<evidence type="ECO:0000313" key="7">
    <source>
        <dbReference type="EMBL" id="CAH8328894.1"/>
    </source>
</evidence>
<accession>A0ABC8JI00</accession>
<keyword evidence="3" id="KW-0238">DNA-binding</keyword>
<keyword evidence="5" id="KW-0539">Nucleus</keyword>
<dbReference type="SUPFAM" id="SSF55455">
    <property type="entry name" value="SRF-like"/>
    <property type="match status" value="1"/>
</dbReference>
<dbReference type="Gene3D" id="3.40.1810.10">
    <property type="entry name" value="Transcription factor, MADS-box"/>
    <property type="match status" value="1"/>
</dbReference>
<evidence type="ECO:0000259" key="6">
    <source>
        <dbReference type="PROSITE" id="PS50066"/>
    </source>
</evidence>
<organism evidence="7 8">
    <name type="scientific">Eruca vesicaria subsp. sativa</name>
    <name type="common">Garden rocket</name>
    <name type="synonym">Eruca sativa</name>
    <dbReference type="NCBI Taxonomy" id="29727"/>
    <lineage>
        <taxon>Eukaryota</taxon>
        <taxon>Viridiplantae</taxon>
        <taxon>Streptophyta</taxon>
        <taxon>Embryophyta</taxon>
        <taxon>Tracheophyta</taxon>
        <taxon>Spermatophyta</taxon>
        <taxon>Magnoliopsida</taxon>
        <taxon>eudicotyledons</taxon>
        <taxon>Gunneridae</taxon>
        <taxon>Pentapetalae</taxon>
        <taxon>rosids</taxon>
        <taxon>malvids</taxon>
        <taxon>Brassicales</taxon>
        <taxon>Brassicaceae</taxon>
        <taxon>Brassiceae</taxon>
        <taxon>Eruca</taxon>
    </lineage>
</organism>
<evidence type="ECO:0000256" key="5">
    <source>
        <dbReference type="ARBA" id="ARBA00023242"/>
    </source>
</evidence>
<evidence type="ECO:0000256" key="2">
    <source>
        <dbReference type="ARBA" id="ARBA00023015"/>
    </source>
</evidence>
<proteinExistence type="predicted"/>
<keyword evidence="4" id="KW-0804">Transcription</keyword>
<evidence type="ECO:0000256" key="1">
    <source>
        <dbReference type="ARBA" id="ARBA00004123"/>
    </source>
</evidence>
<dbReference type="CDD" id="cd00265">
    <property type="entry name" value="MADS_MEF2_like"/>
    <property type="match status" value="1"/>
</dbReference>
<protein>
    <recommendedName>
        <fullName evidence="6">MADS-box domain-containing protein</fullName>
    </recommendedName>
</protein>
<dbReference type="PROSITE" id="PS50066">
    <property type="entry name" value="MADS_BOX_2"/>
    <property type="match status" value="1"/>
</dbReference>
<dbReference type="PANTHER" id="PTHR11945:SF584">
    <property type="entry name" value="GENOME ASSEMBLY, CHROMOSOME: A05"/>
    <property type="match status" value="1"/>
</dbReference>
<comment type="caution">
    <text evidence="7">The sequence shown here is derived from an EMBL/GenBank/DDBJ whole genome shotgun (WGS) entry which is preliminary data.</text>
</comment>
<dbReference type="AlphaFoldDB" id="A0ABC8JI00"/>